<dbReference type="RefSeq" id="WP_036603909.1">
    <property type="nucleotide sequence ID" value="NZ_FODH01000002.1"/>
</dbReference>
<dbReference type="EMBL" id="FODH01000002">
    <property type="protein sequence ID" value="SEN73127.1"/>
    <property type="molecule type" value="Genomic_DNA"/>
</dbReference>
<dbReference type="Proteomes" id="UP000198809">
    <property type="component" value="Unassembled WGS sequence"/>
</dbReference>
<accession>A0A1H8IYX0</accession>
<evidence type="ECO:0000313" key="2">
    <source>
        <dbReference type="Proteomes" id="UP000198809"/>
    </source>
</evidence>
<dbReference type="STRING" id="1333845.SAMN04487895_102375"/>
<organism evidence="1 2">
    <name type="scientific">Paenibacillus sophorae</name>
    <dbReference type="NCBI Taxonomy" id="1333845"/>
    <lineage>
        <taxon>Bacteria</taxon>
        <taxon>Bacillati</taxon>
        <taxon>Bacillota</taxon>
        <taxon>Bacilli</taxon>
        <taxon>Bacillales</taxon>
        <taxon>Paenibacillaceae</taxon>
        <taxon>Paenibacillus</taxon>
    </lineage>
</organism>
<proteinExistence type="predicted"/>
<reference evidence="1 2" key="1">
    <citation type="submission" date="2016-10" db="EMBL/GenBank/DDBJ databases">
        <authorList>
            <person name="de Groot N.N."/>
        </authorList>
    </citation>
    <scope>NUCLEOTIDE SEQUENCE [LARGE SCALE GENOMIC DNA]</scope>
    <source>
        <strain evidence="1 2">CGMCC 1.10238</strain>
    </source>
</reference>
<dbReference type="AlphaFoldDB" id="A0A1H8IYX0"/>
<gene>
    <name evidence="1" type="ORF">SAMN04487895_102375</name>
</gene>
<name>A0A1H8IYX0_9BACL</name>
<sequence length="83" mass="9111">MSEGTGLLPLGIIKKLRIQMEKPWPSFSEQTGVRITNETDRTIAGFAWVTVNKLIFAKDDGGNENYHIYVVGVKSQGTASDAL</sequence>
<evidence type="ECO:0000313" key="1">
    <source>
        <dbReference type="EMBL" id="SEN73127.1"/>
    </source>
</evidence>
<protein>
    <submittedName>
        <fullName evidence="1">Uncharacterized protein</fullName>
    </submittedName>
</protein>